<proteinExistence type="predicted"/>
<dbReference type="Proteomes" id="UP000539710">
    <property type="component" value="Unassembled WGS sequence"/>
</dbReference>
<feature type="signal peptide" evidence="1">
    <location>
        <begin position="1"/>
        <end position="23"/>
    </location>
</feature>
<reference evidence="5" key="2">
    <citation type="submission" date="2020-07" db="EMBL/GenBank/DDBJ databases">
        <title>Flavobacterium sp. xlx-214.</title>
        <authorList>
            <person name="Yang C."/>
        </authorList>
    </citation>
    <scope>NUCLEOTIDE SEQUENCE [LARGE SCALE GENOMIC DNA]</scope>
    <source>
        <strain evidence="5">CX-624</strain>
    </source>
</reference>
<dbReference type="EMBL" id="CP059472">
    <property type="protein sequence ID" value="QMS97665.1"/>
    <property type="molecule type" value="Genomic_DNA"/>
</dbReference>
<accession>A0A7D7QJN9</accession>
<dbReference type="EMBL" id="JACEUX010000002">
    <property type="protein sequence ID" value="MBA5246999.1"/>
    <property type="molecule type" value="Genomic_DNA"/>
</dbReference>
<name>A0A7D7QJN9_9FLAO</name>
<reference evidence="3 4" key="1">
    <citation type="submission" date="2020-07" db="EMBL/GenBank/DDBJ databases">
        <title>Chryseobacterium sp.cx-624.</title>
        <authorList>
            <person name="Yang C."/>
        </authorList>
    </citation>
    <scope>NUCLEOTIDE SEQUENCE [LARGE SCALE GENOMIC DNA]</scope>
    <source>
        <strain evidence="3">Cx-624</strain>
        <strain evidence="4">cx-624</strain>
    </source>
</reference>
<feature type="chain" id="PRO_5044656304" evidence="1">
    <location>
        <begin position="24"/>
        <end position="108"/>
    </location>
</feature>
<dbReference type="PROSITE" id="PS51257">
    <property type="entry name" value="PROKAR_LIPOPROTEIN"/>
    <property type="match status" value="1"/>
</dbReference>
<dbReference type="Proteomes" id="UP000515349">
    <property type="component" value="Chromosome"/>
</dbReference>
<evidence type="ECO:0000313" key="2">
    <source>
        <dbReference type="EMBL" id="MBA5246999.1"/>
    </source>
</evidence>
<protein>
    <submittedName>
        <fullName evidence="3">Uncharacterized protein</fullName>
    </submittedName>
</protein>
<gene>
    <name evidence="3" type="ORF">H1R16_08000</name>
    <name evidence="2" type="ORF">H2507_07440</name>
</gene>
<dbReference type="AlphaFoldDB" id="A0A7D7QJN9"/>
<dbReference type="KEGG" id="cbau:H1R16_08000"/>
<evidence type="ECO:0000313" key="3">
    <source>
        <dbReference type="EMBL" id="QMS97665.1"/>
    </source>
</evidence>
<evidence type="ECO:0000313" key="5">
    <source>
        <dbReference type="Proteomes" id="UP000539710"/>
    </source>
</evidence>
<evidence type="ECO:0000313" key="4">
    <source>
        <dbReference type="Proteomes" id="UP000515349"/>
    </source>
</evidence>
<organism evidence="3 4">
    <name type="scientific">Marnyiella aurantia</name>
    <dbReference type="NCBI Taxonomy" id="2758037"/>
    <lineage>
        <taxon>Bacteria</taxon>
        <taxon>Pseudomonadati</taxon>
        <taxon>Bacteroidota</taxon>
        <taxon>Flavobacteriia</taxon>
        <taxon>Flavobacteriales</taxon>
        <taxon>Weeksellaceae</taxon>
        <taxon>Marnyiella</taxon>
    </lineage>
</organism>
<keyword evidence="1" id="KW-0732">Signal</keyword>
<reference evidence="2" key="3">
    <citation type="submission" date="2020-07" db="EMBL/GenBank/DDBJ databases">
        <authorList>
            <person name="Yang C."/>
        </authorList>
    </citation>
    <scope>NUCLEOTIDE SEQUENCE</scope>
    <source>
        <strain evidence="2">Cx-624</strain>
    </source>
</reference>
<keyword evidence="5" id="KW-1185">Reference proteome</keyword>
<dbReference type="RefSeq" id="WP_181887100.1">
    <property type="nucleotide sequence ID" value="NZ_CP059472.1"/>
</dbReference>
<sequence length="108" mass="11950">MHQKIRRLSSALPLLLVISCSSGQPTDETVQSVPKKSSIETEVSVQHLDSADVLVTRHKVWVNNSLAREIINMDTIPALGDTLVTVEQNGGTVEQTAKKDYEFYITVQ</sequence>
<evidence type="ECO:0000256" key="1">
    <source>
        <dbReference type="SAM" id="SignalP"/>
    </source>
</evidence>